<dbReference type="AlphaFoldDB" id="A0A4Q2DQM4"/>
<dbReference type="InterPro" id="IPR036047">
    <property type="entry name" value="F-box-like_dom_sf"/>
</dbReference>
<sequence>MTKKGPSRKTRKLNSPKNLPSGSSNIPAASQSTLKHDRFIDIPLEILCEIFKFLTPLDLLHLAWTSKSFRKFLMNRVSKSVWAHVLSTVEGLPSCADDLSEPQYVYLMFSTNCHKHELNYAGLVVLNKRMEEDERTRFHVNTAMALYADYNKQANGKGAQAESLWMNEQKKLWLAKEEHSNACEKYFNLVERKELERAEKLKKERREQREQ</sequence>
<gene>
    <name evidence="3" type="ORF">EST38_g3133</name>
</gene>
<feature type="domain" description="F-box" evidence="2">
    <location>
        <begin position="36"/>
        <end position="85"/>
    </location>
</feature>
<dbReference type="Gene3D" id="1.20.1280.50">
    <property type="match status" value="1"/>
</dbReference>
<dbReference type="EMBL" id="SDEE01000063">
    <property type="protein sequence ID" value="RXW22700.1"/>
    <property type="molecule type" value="Genomic_DNA"/>
</dbReference>
<evidence type="ECO:0000259" key="2">
    <source>
        <dbReference type="PROSITE" id="PS50181"/>
    </source>
</evidence>
<feature type="region of interest" description="Disordered" evidence="1">
    <location>
        <begin position="1"/>
        <end position="29"/>
    </location>
</feature>
<dbReference type="STRING" id="2316362.A0A4Q2DQM4"/>
<dbReference type="PROSITE" id="PS50181">
    <property type="entry name" value="FBOX"/>
    <property type="match status" value="1"/>
</dbReference>
<evidence type="ECO:0000313" key="4">
    <source>
        <dbReference type="Proteomes" id="UP000290288"/>
    </source>
</evidence>
<comment type="caution">
    <text evidence="3">The sequence shown here is derived from an EMBL/GenBank/DDBJ whole genome shotgun (WGS) entry which is preliminary data.</text>
</comment>
<dbReference type="Pfam" id="PF12937">
    <property type="entry name" value="F-box-like"/>
    <property type="match status" value="1"/>
</dbReference>
<name>A0A4Q2DQM4_9AGAR</name>
<reference evidence="3 4" key="1">
    <citation type="submission" date="2019-01" db="EMBL/GenBank/DDBJ databases">
        <title>Draft genome sequence of Psathyrella aberdarensis IHI B618.</title>
        <authorList>
            <person name="Buettner E."/>
            <person name="Kellner H."/>
        </authorList>
    </citation>
    <scope>NUCLEOTIDE SEQUENCE [LARGE SCALE GENOMIC DNA]</scope>
    <source>
        <strain evidence="3 4">IHI B618</strain>
    </source>
</reference>
<accession>A0A4Q2DQM4</accession>
<dbReference type="InterPro" id="IPR001810">
    <property type="entry name" value="F-box_dom"/>
</dbReference>
<evidence type="ECO:0000313" key="3">
    <source>
        <dbReference type="EMBL" id="RXW22700.1"/>
    </source>
</evidence>
<feature type="compositionally biased region" description="Polar residues" evidence="1">
    <location>
        <begin position="15"/>
        <end position="29"/>
    </location>
</feature>
<dbReference type="Proteomes" id="UP000290288">
    <property type="component" value="Unassembled WGS sequence"/>
</dbReference>
<keyword evidence="4" id="KW-1185">Reference proteome</keyword>
<dbReference type="CDD" id="cd09917">
    <property type="entry name" value="F-box_SF"/>
    <property type="match status" value="1"/>
</dbReference>
<feature type="compositionally biased region" description="Basic residues" evidence="1">
    <location>
        <begin position="1"/>
        <end position="14"/>
    </location>
</feature>
<organism evidence="3 4">
    <name type="scientific">Candolleomyces aberdarensis</name>
    <dbReference type="NCBI Taxonomy" id="2316362"/>
    <lineage>
        <taxon>Eukaryota</taxon>
        <taxon>Fungi</taxon>
        <taxon>Dikarya</taxon>
        <taxon>Basidiomycota</taxon>
        <taxon>Agaricomycotina</taxon>
        <taxon>Agaricomycetes</taxon>
        <taxon>Agaricomycetidae</taxon>
        <taxon>Agaricales</taxon>
        <taxon>Agaricineae</taxon>
        <taxon>Psathyrellaceae</taxon>
        <taxon>Candolleomyces</taxon>
    </lineage>
</organism>
<dbReference type="SMART" id="SM00256">
    <property type="entry name" value="FBOX"/>
    <property type="match status" value="1"/>
</dbReference>
<dbReference type="SUPFAM" id="SSF81383">
    <property type="entry name" value="F-box domain"/>
    <property type="match status" value="1"/>
</dbReference>
<proteinExistence type="predicted"/>
<protein>
    <recommendedName>
        <fullName evidence="2">F-box domain-containing protein</fullName>
    </recommendedName>
</protein>
<dbReference type="OrthoDB" id="2322499at2759"/>
<evidence type="ECO:0000256" key="1">
    <source>
        <dbReference type="SAM" id="MobiDB-lite"/>
    </source>
</evidence>